<proteinExistence type="predicted"/>
<feature type="compositionally biased region" description="Polar residues" evidence="1">
    <location>
        <begin position="1"/>
        <end position="22"/>
    </location>
</feature>
<evidence type="ECO:0000313" key="3">
    <source>
        <dbReference type="Proteomes" id="UP000518752"/>
    </source>
</evidence>
<keyword evidence="3" id="KW-1185">Reference proteome</keyword>
<dbReference type="OrthoDB" id="2831558at2759"/>
<name>A0A8H5HV08_9AGAR</name>
<dbReference type="PANTHER" id="PTHR36091">
    <property type="entry name" value="ALTERED INHERITANCE OF MITOCHONDRIA PROTEIN 9, MITOCHONDRIAL"/>
    <property type="match status" value="1"/>
</dbReference>
<dbReference type="GO" id="GO:0005739">
    <property type="term" value="C:mitochondrion"/>
    <property type="evidence" value="ECO:0007669"/>
    <property type="project" value="TreeGrafter"/>
</dbReference>
<dbReference type="PANTHER" id="PTHR36091:SF2">
    <property type="entry name" value="AMINOGLYCOSIDE PHOSPHOTRANSFERASE DOMAIN-CONTAINING PROTEIN"/>
    <property type="match status" value="1"/>
</dbReference>
<evidence type="ECO:0000313" key="2">
    <source>
        <dbReference type="EMBL" id="KAF5389794.1"/>
    </source>
</evidence>
<gene>
    <name evidence="2" type="ORF">D9757_003664</name>
</gene>
<dbReference type="Proteomes" id="UP000518752">
    <property type="component" value="Unassembled WGS sequence"/>
</dbReference>
<dbReference type="AlphaFoldDB" id="A0A8H5HV08"/>
<feature type="region of interest" description="Disordered" evidence="1">
    <location>
        <begin position="1"/>
        <end position="45"/>
    </location>
</feature>
<comment type="caution">
    <text evidence="2">The sequence shown here is derived from an EMBL/GenBank/DDBJ whole genome shotgun (WGS) entry which is preliminary data.</text>
</comment>
<reference evidence="2 3" key="1">
    <citation type="journal article" date="2020" name="ISME J.">
        <title>Uncovering the hidden diversity of litter-decomposition mechanisms in mushroom-forming fungi.</title>
        <authorList>
            <person name="Floudas D."/>
            <person name="Bentzer J."/>
            <person name="Ahren D."/>
            <person name="Johansson T."/>
            <person name="Persson P."/>
            <person name="Tunlid A."/>
        </authorList>
    </citation>
    <scope>NUCLEOTIDE SEQUENCE [LARGE SCALE GENOMIC DNA]</scope>
    <source>
        <strain evidence="2 3">CBS 406.79</strain>
    </source>
</reference>
<feature type="compositionally biased region" description="Low complexity" evidence="1">
    <location>
        <begin position="23"/>
        <end position="34"/>
    </location>
</feature>
<dbReference type="InterPro" id="IPR051035">
    <property type="entry name" value="Mito_inheritance_9"/>
</dbReference>
<sequence>MISSTTHQVAGSSTGTYALQNGSASSRPMSSVPSQRAPLRNGSPNSIPRHCPKFYAIASEVATCSSSGLPVLEVYGYSPSSDNTAKTEYIFMEISRGSILSEVWPELEEPNLASVLRELVQLESRMMSIAFPAGGSLYYTKDLVKATGKKGIPLNSDKRFCLGPDARLRMWYGRRSQLDVDRGPYGSVEAALLASARKELAYLEQFGRPPLPFQRERRETYEFKEQSPLDYVKKYRTLPSHGILAHSSQLKIVGLLDWQHASILPAFLMASIPGRLQNYDDPVSQYLIPPSLPANMDELDESEQIQAMELYHRRLVTT</sequence>
<accession>A0A8H5HV08</accession>
<evidence type="ECO:0000256" key="1">
    <source>
        <dbReference type="SAM" id="MobiDB-lite"/>
    </source>
</evidence>
<evidence type="ECO:0008006" key="4">
    <source>
        <dbReference type="Google" id="ProtNLM"/>
    </source>
</evidence>
<dbReference type="EMBL" id="JAACJN010000019">
    <property type="protein sequence ID" value="KAF5389794.1"/>
    <property type="molecule type" value="Genomic_DNA"/>
</dbReference>
<organism evidence="2 3">
    <name type="scientific">Collybiopsis confluens</name>
    <dbReference type="NCBI Taxonomy" id="2823264"/>
    <lineage>
        <taxon>Eukaryota</taxon>
        <taxon>Fungi</taxon>
        <taxon>Dikarya</taxon>
        <taxon>Basidiomycota</taxon>
        <taxon>Agaricomycotina</taxon>
        <taxon>Agaricomycetes</taxon>
        <taxon>Agaricomycetidae</taxon>
        <taxon>Agaricales</taxon>
        <taxon>Marasmiineae</taxon>
        <taxon>Omphalotaceae</taxon>
        <taxon>Collybiopsis</taxon>
    </lineage>
</organism>
<protein>
    <recommendedName>
        <fullName evidence="4">Aminoglycoside phosphotransferase domain-containing protein</fullName>
    </recommendedName>
</protein>